<dbReference type="InterPro" id="IPR033454">
    <property type="entry name" value="RecG_wedge"/>
</dbReference>
<dbReference type="GO" id="GO:0003677">
    <property type="term" value="F:DNA binding"/>
    <property type="evidence" value="ECO:0007669"/>
    <property type="project" value="UniProtKB-KW"/>
</dbReference>
<dbReference type="PANTHER" id="PTHR47964:SF1">
    <property type="entry name" value="ATP-DEPENDENT DNA HELICASE HOMOLOG RECG, CHLOROPLASTIC"/>
    <property type="match status" value="1"/>
</dbReference>
<dbReference type="GO" id="GO:0005524">
    <property type="term" value="F:ATP binding"/>
    <property type="evidence" value="ECO:0007669"/>
    <property type="project" value="UniProtKB-KW"/>
</dbReference>
<dbReference type="CDD" id="cd17992">
    <property type="entry name" value="DEXHc_RecG"/>
    <property type="match status" value="1"/>
</dbReference>
<dbReference type="Pfam" id="PF00271">
    <property type="entry name" value="Helicase_C"/>
    <property type="match status" value="1"/>
</dbReference>
<dbReference type="Pfam" id="PF19833">
    <property type="entry name" value="RecG_dom3_C"/>
    <property type="match status" value="1"/>
</dbReference>
<dbReference type="PROSITE" id="PS51192">
    <property type="entry name" value="HELICASE_ATP_BIND_1"/>
    <property type="match status" value="1"/>
</dbReference>
<dbReference type="PROSITE" id="PS51194">
    <property type="entry name" value="HELICASE_CTER"/>
    <property type="match status" value="1"/>
</dbReference>
<evidence type="ECO:0000313" key="19">
    <source>
        <dbReference type="Proteomes" id="UP000000248"/>
    </source>
</evidence>
<proteinExistence type="inferred from homology"/>
<keyword evidence="3 15" id="KW-0547">Nucleotide-binding</keyword>
<evidence type="ECO:0000256" key="1">
    <source>
        <dbReference type="ARBA" id="ARBA00007504"/>
    </source>
</evidence>
<keyword evidence="5 15" id="KW-0378">Hydrolase</keyword>
<evidence type="ECO:0000256" key="8">
    <source>
        <dbReference type="ARBA" id="ARBA00023125"/>
    </source>
</evidence>
<dbReference type="SMART" id="SM00490">
    <property type="entry name" value="HELICc"/>
    <property type="match status" value="1"/>
</dbReference>
<dbReference type="NCBIfam" id="NF008163">
    <property type="entry name" value="PRK10917.1-1"/>
    <property type="match status" value="1"/>
</dbReference>
<dbReference type="RefSeq" id="WP_012031330.1">
    <property type="nucleotide sequence ID" value="NC_009446.1"/>
</dbReference>
<dbReference type="eggNOG" id="COG1200">
    <property type="taxonomic scope" value="Bacteria"/>
</dbReference>
<evidence type="ECO:0000256" key="2">
    <source>
        <dbReference type="ARBA" id="ARBA00017846"/>
    </source>
</evidence>
<evidence type="ECO:0000256" key="3">
    <source>
        <dbReference type="ARBA" id="ARBA00022741"/>
    </source>
</evidence>
<dbReference type="NCBIfam" id="TIGR00643">
    <property type="entry name" value="recG"/>
    <property type="match status" value="1"/>
</dbReference>
<evidence type="ECO:0000256" key="5">
    <source>
        <dbReference type="ARBA" id="ARBA00022801"/>
    </source>
</evidence>
<evidence type="ECO:0000256" key="13">
    <source>
        <dbReference type="ARBA" id="ARBA00034808"/>
    </source>
</evidence>
<dbReference type="OrthoDB" id="9804325at2"/>
<evidence type="ECO:0000256" key="7">
    <source>
        <dbReference type="ARBA" id="ARBA00022840"/>
    </source>
</evidence>
<comment type="catalytic activity">
    <reaction evidence="12 15">
        <text>Couples ATP hydrolysis with the unwinding of duplex DNA by translocating in the 3'-5' direction.</text>
        <dbReference type="EC" id="5.6.2.4"/>
    </reaction>
</comment>
<dbReference type="Pfam" id="PF00270">
    <property type="entry name" value="DEAD"/>
    <property type="match status" value="1"/>
</dbReference>
<dbReference type="InterPro" id="IPR014001">
    <property type="entry name" value="Helicase_ATP-bd"/>
</dbReference>
<name>A5EXY4_DICNV</name>
<evidence type="ECO:0000256" key="6">
    <source>
        <dbReference type="ARBA" id="ARBA00022806"/>
    </source>
</evidence>
<evidence type="ECO:0000259" key="17">
    <source>
        <dbReference type="PROSITE" id="PS51194"/>
    </source>
</evidence>
<keyword evidence="7 15" id="KW-0067">ATP-binding</keyword>
<dbReference type="CDD" id="cd04488">
    <property type="entry name" value="RecG_wedge_OBF"/>
    <property type="match status" value="1"/>
</dbReference>
<dbReference type="InterPro" id="IPR001650">
    <property type="entry name" value="Helicase_C-like"/>
</dbReference>
<dbReference type="InterPro" id="IPR045562">
    <property type="entry name" value="RecG_dom3_C"/>
</dbReference>
<dbReference type="InterPro" id="IPR011545">
    <property type="entry name" value="DEAD/DEAH_box_helicase_dom"/>
</dbReference>
<evidence type="ECO:0000256" key="10">
    <source>
        <dbReference type="ARBA" id="ARBA00023204"/>
    </source>
</evidence>
<comment type="catalytic activity">
    <reaction evidence="14 15">
        <text>ATP + H2O = ADP + phosphate + H(+)</text>
        <dbReference type="Rhea" id="RHEA:13065"/>
        <dbReference type="ChEBI" id="CHEBI:15377"/>
        <dbReference type="ChEBI" id="CHEBI:15378"/>
        <dbReference type="ChEBI" id="CHEBI:30616"/>
        <dbReference type="ChEBI" id="CHEBI:43474"/>
        <dbReference type="ChEBI" id="CHEBI:456216"/>
        <dbReference type="EC" id="5.6.2.4"/>
    </reaction>
</comment>
<evidence type="ECO:0000313" key="18">
    <source>
        <dbReference type="EMBL" id="ABQ14049.1"/>
    </source>
</evidence>
<evidence type="ECO:0000256" key="11">
    <source>
        <dbReference type="ARBA" id="ARBA00023235"/>
    </source>
</evidence>
<keyword evidence="9 15" id="KW-0233">DNA recombination</keyword>
<gene>
    <name evidence="18" type="primary">recG</name>
    <name evidence="18" type="ordered locus">DNO_1018</name>
</gene>
<dbReference type="Pfam" id="PF17191">
    <property type="entry name" value="RecG_wedge"/>
    <property type="match status" value="1"/>
</dbReference>
<dbReference type="KEGG" id="dno:DNO_1018"/>
<dbReference type="GO" id="GO:0043138">
    <property type="term" value="F:3'-5' DNA helicase activity"/>
    <property type="evidence" value="ECO:0007669"/>
    <property type="project" value="UniProtKB-EC"/>
</dbReference>
<keyword evidence="8" id="KW-0238">DNA-binding</keyword>
<evidence type="ECO:0000256" key="4">
    <source>
        <dbReference type="ARBA" id="ARBA00022763"/>
    </source>
</evidence>
<dbReference type="InterPro" id="IPR004609">
    <property type="entry name" value="ATP-dep_DNA_helicase_RecG"/>
</dbReference>
<dbReference type="AlphaFoldDB" id="A5EXY4"/>
<keyword evidence="10 15" id="KW-0234">DNA repair</keyword>
<dbReference type="SMART" id="SM00487">
    <property type="entry name" value="DEXDc"/>
    <property type="match status" value="1"/>
</dbReference>
<dbReference type="InterPro" id="IPR027417">
    <property type="entry name" value="P-loop_NTPase"/>
</dbReference>
<dbReference type="Gene3D" id="3.40.50.300">
    <property type="entry name" value="P-loop containing nucleotide triphosphate hydrolases"/>
    <property type="match status" value="2"/>
</dbReference>
<dbReference type="STRING" id="246195.DNO_1018"/>
<dbReference type="SUPFAM" id="SSF50249">
    <property type="entry name" value="Nucleic acid-binding proteins"/>
    <property type="match status" value="1"/>
</dbReference>
<protein>
    <recommendedName>
        <fullName evidence="2 15">ATP-dependent DNA helicase RecG</fullName>
        <ecNumber evidence="13 15">5.6.2.4</ecNumber>
    </recommendedName>
</protein>
<comment type="function">
    <text evidence="15">Plays a critical role in recombination and DNA repair. Helps process Holliday junction intermediates to mature products by catalyzing branch migration. Has replication fork regression activity, unwinds stalled or blocked replication forks to make a HJ that can be resolved. Has a DNA unwinding activity characteristic of a DNA helicase with 3'-5' polarity.</text>
</comment>
<dbReference type="GO" id="GO:0006310">
    <property type="term" value="P:DNA recombination"/>
    <property type="evidence" value="ECO:0007669"/>
    <property type="project" value="UniProtKB-UniRule"/>
</dbReference>
<dbReference type="Proteomes" id="UP000000248">
    <property type="component" value="Chromosome"/>
</dbReference>
<comment type="similarity">
    <text evidence="1 15">Belongs to the helicase family. RecG subfamily.</text>
</comment>
<keyword evidence="19" id="KW-1185">Reference proteome</keyword>
<keyword evidence="6 15" id="KW-0347">Helicase</keyword>
<reference evidence="18 19" key="1">
    <citation type="journal article" date="2007" name="Nat. Biotechnol.">
        <title>Genome sequence and identification of candidate vaccine antigens from the animal pathogen Dichelobacter nodosus.</title>
        <authorList>
            <person name="Myers G.S."/>
            <person name="Parker D."/>
            <person name="Al-Hasani K."/>
            <person name="Kennan R.M."/>
            <person name="Seemann T."/>
            <person name="Ren Q."/>
            <person name="Badger J.H."/>
            <person name="Selengut J.D."/>
            <person name="Deboy R.T."/>
            <person name="Tettelin H."/>
            <person name="Boyce J.D."/>
            <person name="McCarl V.P."/>
            <person name="Han X."/>
            <person name="Nelson W.C."/>
            <person name="Madupu R."/>
            <person name="Mohamoud Y."/>
            <person name="Holley T."/>
            <person name="Fedorova N."/>
            <person name="Khouri H."/>
            <person name="Bottomley S.P."/>
            <person name="Whittington R.J."/>
            <person name="Adler B."/>
            <person name="Songer J.G."/>
            <person name="Rood J.I."/>
            <person name="Paulsen I.T."/>
        </authorList>
    </citation>
    <scope>NUCLEOTIDE SEQUENCE [LARGE SCALE GENOMIC DNA]</scope>
    <source>
        <strain evidence="18 19">VCS1703A</strain>
    </source>
</reference>
<dbReference type="GO" id="GO:0006281">
    <property type="term" value="P:DNA repair"/>
    <property type="evidence" value="ECO:0007669"/>
    <property type="project" value="UniProtKB-UniRule"/>
</dbReference>
<dbReference type="Gene3D" id="2.40.50.140">
    <property type="entry name" value="Nucleic acid-binding proteins"/>
    <property type="match status" value="1"/>
</dbReference>
<organism evidence="18 19">
    <name type="scientific">Dichelobacter nodosus (strain VCS1703A)</name>
    <dbReference type="NCBI Taxonomy" id="246195"/>
    <lineage>
        <taxon>Bacteria</taxon>
        <taxon>Pseudomonadati</taxon>
        <taxon>Pseudomonadota</taxon>
        <taxon>Gammaproteobacteria</taxon>
        <taxon>Cardiobacteriales</taxon>
        <taxon>Cardiobacteriaceae</taxon>
        <taxon>Dichelobacter</taxon>
    </lineage>
</organism>
<evidence type="ECO:0000259" key="16">
    <source>
        <dbReference type="PROSITE" id="PS51192"/>
    </source>
</evidence>
<evidence type="ECO:0000256" key="15">
    <source>
        <dbReference type="RuleBase" id="RU363016"/>
    </source>
</evidence>
<keyword evidence="11" id="KW-0413">Isomerase</keyword>
<dbReference type="EMBL" id="CP000513">
    <property type="protein sequence ID" value="ABQ14049.1"/>
    <property type="molecule type" value="Genomic_DNA"/>
</dbReference>
<evidence type="ECO:0000256" key="12">
    <source>
        <dbReference type="ARBA" id="ARBA00034617"/>
    </source>
</evidence>
<dbReference type="InterPro" id="IPR012340">
    <property type="entry name" value="NA-bd_OB-fold"/>
</dbReference>
<dbReference type="EC" id="5.6.2.4" evidence="13 15"/>
<dbReference type="InterPro" id="IPR047112">
    <property type="entry name" value="RecG/Mfd"/>
</dbReference>
<keyword evidence="4 15" id="KW-0227">DNA damage</keyword>
<dbReference type="PANTHER" id="PTHR47964">
    <property type="entry name" value="ATP-DEPENDENT DNA HELICASE HOMOLOG RECG, CHLOROPLASTIC"/>
    <property type="match status" value="1"/>
</dbReference>
<evidence type="ECO:0000256" key="9">
    <source>
        <dbReference type="ARBA" id="ARBA00023172"/>
    </source>
</evidence>
<feature type="domain" description="Helicase C-terminal" evidence="17">
    <location>
        <begin position="463"/>
        <end position="619"/>
    </location>
</feature>
<dbReference type="SUPFAM" id="SSF52540">
    <property type="entry name" value="P-loop containing nucleoside triphosphate hydrolases"/>
    <property type="match status" value="2"/>
</dbReference>
<dbReference type="GO" id="GO:0016887">
    <property type="term" value="F:ATP hydrolysis activity"/>
    <property type="evidence" value="ECO:0007669"/>
    <property type="project" value="RHEA"/>
</dbReference>
<dbReference type="HOGENOM" id="CLU_005122_7_1_6"/>
<accession>A5EXY4</accession>
<evidence type="ECO:0000256" key="14">
    <source>
        <dbReference type="ARBA" id="ARBA00048988"/>
    </source>
</evidence>
<feature type="domain" description="Helicase ATP-binding" evidence="16">
    <location>
        <begin position="276"/>
        <end position="440"/>
    </location>
</feature>
<sequence length="684" mass="76921">MDFSAELNAILSLSPYRTRAFLRADVKTIRDLLLHLPQRYEDHSRLTAMNDLQDGQTAFVHGQVIRAEIQQYRRPVLTVLLRDRAGGELYLRYFHFYPNQIKTFRAGRWGLFYGKINRSFALPEMSHPEITWLTNEHLPPLPKTWYPIYSSVQGLTQAHWQQAINDVLKQLVISETDALTQKGFLSLAQALRILHQPPLTADPNALLLPQHPARQRLIMEELCAHQLSFTQARMHQQQKTAPELPENSVLIQQFIAALPFTLTAAQKRVHAEIAADLAKNAPMMRLVQGDVGSGKTVIALLAALQAIAAGKQVAFMAPTELLAEQHAANMKKLLKLSAIEPVLLTGKLSAKTKRARLKAIERGEAALIVGTHALFQSQVNYHRLALIIIDEQHRFGVHQRFQLQDKSHEEWAPHQLILTATPIPRTLAMSLYGKLSTSIIDQLPAGRKSIQTAVMSNHHRDTLIARLGAVCRKGQQAYWVCPFIEESDVFVCENGEAMTAYLQRSLPDLRVEFVHGKLSSDARREKMEAFAAGAVDILVATTVIEVGVDVANATLMIIENAERFGLSQLHQLRGRVGRGSQQSYCVLLYQAPLGENAQRRLAVMRATTDGFQIAEEDLLLRGAGELLGTKQTGENGFYLADLTRDYAHLPHVAQWVETWLCEDKAFAAVLQKRWLHDKTHYLRV</sequence>